<dbReference type="GO" id="GO:0006730">
    <property type="term" value="P:one-carbon metabolic process"/>
    <property type="evidence" value="ECO:0007669"/>
    <property type="project" value="UniProtKB-KW"/>
</dbReference>
<dbReference type="AlphaFoldDB" id="W5IJ34"/>
<evidence type="ECO:0000256" key="7">
    <source>
        <dbReference type="RuleBase" id="RU004474"/>
    </source>
</evidence>
<dbReference type="EC" id="1.5.1.3" evidence="3"/>
<accession>W5IJ34</accession>
<comment type="similarity">
    <text evidence="2 7">Belongs to the dihydrofolate reductase family.</text>
</comment>
<dbReference type="RefSeq" id="WP_006292856.1">
    <property type="nucleotide sequence ID" value="NZ_GG770225.1"/>
</dbReference>
<dbReference type="InterPro" id="IPR012259">
    <property type="entry name" value="DHFR"/>
</dbReference>
<feature type="domain" description="DHFR" evidence="9">
    <location>
        <begin position="42"/>
        <end position="235"/>
    </location>
</feature>
<sequence>MEHDSSRTGYHQPRPKPEGLEFSGAAWDEDLEEDKNYFEEPQINLIWAQGYTPDGRQGAIGFHGSMPWHLKEDLQHFQELTISHPVVMGRKTWESLNPRFRPLSQRDNIVVSHDPAYRAPGASVAENLEEALHMASQPSIPDDGIRRGEIWIIGGSQLYSQLIDRADHIYVTDIDLAVEADSFAPNVDDLVKAGTFEVSADSGWLVPAGTVASLQTGSDSPAGTVSRYRFRTLTRAEEGSPSAEEEL</sequence>
<dbReference type="Pfam" id="PF00186">
    <property type="entry name" value="DHFR_1"/>
    <property type="match status" value="1"/>
</dbReference>
<keyword evidence="4" id="KW-0554">One-carbon metabolism</keyword>
<evidence type="ECO:0000256" key="1">
    <source>
        <dbReference type="ARBA" id="ARBA00004903"/>
    </source>
</evidence>
<dbReference type="PROSITE" id="PS51330">
    <property type="entry name" value="DHFR_2"/>
    <property type="match status" value="1"/>
</dbReference>
<evidence type="ECO:0000256" key="5">
    <source>
        <dbReference type="ARBA" id="ARBA00022857"/>
    </source>
</evidence>
<dbReference type="UniPathway" id="UPA00077">
    <property type="reaction ID" value="UER00158"/>
</dbReference>
<dbReference type="PANTHER" id="PTHR48069">
    <property type="entry name" value="DIHYDROFOLATE REDUCTASE"/>
    <property type="match status" value="1"/>
</dbReference>
<dbReference type="CDD" id="cd00209">
    <property type="entry name" value="DHFR"/>
    <property type="match status" value="1"/>
</dbReference>
<feature type="region of interest" description="Disordered" evidence="8">
    <location>
        <begin position="1"/>
        <end position="26"/>
    </location>
</feature>
<evidence type="ECO:0000259" key="9">
    <source>
        <dbReference type="PROSITE" id="PS51330"/>
    </source>
</evidence>
<dbReference type="GO" id="GO:0050661">
    <property type="term" value="F:NADP binding"/>
    <property type="evidence" value="ECO:0007669"/>
    <property type="project" value="InterPro"/>
</dbReference>
<dbReference type="PROSITE" id="PS00075">
    <property type="entry name" value="DHFR_1"/>
    <property type="match status" value="1"/>
</dbReference>
<evidence type="ECO:0000256" key="2">
    <source>
        <dbReference type="ARBA" id="ARBA00009539"/>
    </source>
</evidence>
<dbReference type="GO" id="GO:0046654">
    <property type="term" value="P:tetrahydrofolate biosynthetic process"/>
    <property type="evidence" value="ECO:0007669"/>
    <property type="project" value="UniProtKB-UniPathway"/>
</dbReference>
<dbReference type="GO" id="GO:0046655">
    <property type="term" value="P:folic acid metabolic process"/>
    <property type="evidence" value="ECO:0007669"/>
    <property type="project" value="TreeGrafter"/>
</dbReference>
<proteinExistence type="inferred from homology"/>
<dbReference type="GO" id="GO:0046452">
    <property type="term" value="P:dihydrofolate metabolic process"/>
    <property type="evidence" value="ECO:0007669"/>
    <property type="project" value="TreeGrafter"/>
</dbReference>
<organism evidence="10 11">
    <name type="scientific">Scardovia inopinata F0304</name>
    <dbReference type="NCBI Taxonomy" id="641146"/>
    <lineage>
        <taxon>Bacteria</taxon>
        <taxon>Bacillati</taxon>
        <taxon>Actinomycetota</taxon>
        <taxon>Actinomycetes</taxon>
        <taxon>Bifidobacteriales</taxon>
        <taxon>Bifidobacteriaceae</taxon>
        <taxon>Scardovia</taxon>
    </lineage>
</organism>
<dbReference type="EMBL" id="ADCX01000003">
    <property type="protein sequence ID" value="EFG26872.1"/>
    <property type="molecule type" value="Genomic_DNA"/>
</dbReference>
<keyword evidence="5" id="KW-0521">NADP</keyword>
<keyword evidence="6" id="KW-0560">Oxidoreductase</keyword>
<evidence type="ECO:0000256" key="3">
    <source>
        <dbReference type="ARBA" id="ARBA00012856"/>
    </source>
</evidence>
<comment type="pathway">
    <text evidence="1">Cofactor biosynthesis; tetrahydrofolate biosynthesis; 5,6,7,8-tetrahydrofolate from 7,8-dihydrofolate: step 1/1.</text>
</comment>
<dbReference type="Proteomes" id="UP000005777">
    <property type="component" value="Unassembled WGS sequence"/>
</dbReference>
<reference evidence="10 11" key="1">
    <citation type="submission" date="2012-01" db="EMBL/GenBank/DDBJ databases">
        <title>The Genome Sequence of Scardovia inopinata F0304.</title>
        <authorList>
            <consortium name="The Broad Institute Genome Sequencing Platform"/>
            <person name="Ward D."/>
            <person name="Earl A."/>
            <person name="Feldgarden M."/>
            <person name="Gevers D."/>
            <person name="Young S."/>
            <person name="Zeng Q."/>
            <person name="Koehrsen M."/>
            <person name="Alvarado L."/>
            <person name="Berlin A.M."/>
            <person name="Borenstein D."/>
            <person name="Chapman S.B."/>
            <person name="Chen Z."/>
            <person name="Engels R."/>
            <person name="Freedman E."/>
            <person name="Gellesch M."/>
            <person name="Goldberg J."/>
            <person name="Griggs A."/>
            <person name="Gujja S."/>
            <person name="Heilman E.R."/>
            <person name="Heiman D.I."/>
            <person name="Hepburn T.A."/>
            <person name="Howarth C."/>
            <person name="Jen D."/>
            <person name="Larson L."/>
            <person name="Mehta T."/>
            <person name="Park D."/>
            <person name="Pearson M."/>
            <person name="Richards J."/>
            <person name="Roberts A."/>
            <person name="Saif S."/>
            <person name="Shea T.D."/>
            <person name="Shenoy N."/>
            <person name="Sisk P."/>
            <person name="Stolte C."/>
            <person name="Sykes S.N."/>
            <person name="Walk T."/>
            <person name="White J."/>
            <person name="Yandava C."/>
            <person name="Izard J."/>
            <person name="Baranova O.V."/>
            <person name="Blanton J.M."/>
            <person name="Tanner A.C."/>
            <person name="Dewhirst F."/>
            <person name="Haas B."/>
            <person name="Nusbaum C."/>
            <person name="Birren B."/>
        </authorList>
    </citation>
    <scope>NUCLEOTIDE SEQUENCE [LARGE SCALE GENOMIC DNA]</scope>
    <source>
        <strain evidence="10 11">F0304</strain>
    </source>
</reference>
<dbReference type="GO" id="GO:0004146">
    <property type="term" value="F:dihydrofolate reductase activity"/>
    <property type="evidence" value="ECO:0007669"/>
    <property type="project" value="UniProtKB-EC"/>
</dbReference>
<dbReference type="HOGENOM" id="CLU_043966_5_0_11"/>
<evidence type="ECO:0000256" key="4">
    <source>
        <dbReference type="ARBA" id="ARBA00022563"/>
    </source>
</evidence>
<evidence type="ECO:0000256" key="6">
    <source>
        <dbReference type="ARBA" id="ARBA00023002"/>
    </source>
</evidence>
<dbReference type="PRINTS" id="PR00070">
    <property type="entry name" value="DHFR"/>
</dbReference>
<keyword evidence="11" id="KW-1185">Reference proteome</keyword>
<evidence type="ECO:0000256" key="8">
    <source>
        <dbReference type="SAM" id="MobiDB-lite"/>
    </source>
</evidence>
<dbReference type="SUPFAM" id="SSF53597">
    <property type="entry name" value="Dihydrofolate reductase-like"/>
    <property type="match status" value="1"/>
</dbReference>
<protein>
    <recommendedName>
        <fullName evidence="3">dihydrofolate reductase</fullName>
        <ecNumber evidence="3">1.5.1.3</ecNumber>
    </recommendedName>
</protein>
<dbReference type="InterPro" id="IPR017925">
    <property type="entry name" value="DHFR_CS"/>
</dbReference>
<comment type="caution">
    <text evidence="10">The sequence shown here is derived from an EMBL/GenBank/DDBJ whole genome shotgun (WGS) entry which is preliminary data.</text>
</comment>
<name>W5IJ34_SCAIO</name>
<dbReference type="eggNOG" id="COG0262">
    <property type="taxonomic scope" value="Bacteria"/>
</dbReference>
<dbReference type="InterPro" id="IPR024072">
    <property type="entry name" value="DHFR-like_dom_sf"/>
</dbReference>
<dbReference type="PANTHER" id="PTHR48069:SF3">
    <property type="entry name" value="DIHYDROFOLATE REDUCTASE"/>
    <property type="match status" value="1"/>
</dbReference>
<dbReference type="GO" id="GO:0005829">
    <property type="term" value="C:cytosol"/>
    <property type="evidence" value="ECO:0007669"/>
    <property type="project" value="TreeGrafter"/>
</dbReference>
<evidence type="ECO:0000313" key="11">
    <source>
        <dbReference type="Proteomes" id="UP000005777"/>
    </source>
</evidence>
<dbReference type="Gene3D" id="3.40.430.10">
    <property type="entry name" value="Dihydrofolate Reductase, subunit A"/>
    <property type="match status" value="1"/>
</dbReference>
<gene>
    <name evidence="10" type="ORF">HMPREF9020_00501</name>
</gene>
<evidence type="ECO:0000313" key="10">
    <source>
        <dbReference type="EMBL" id="EFG26872.1"/>
    </source>
</evidence>
<dbReference type="InterPro" id="IPR001796">
    <property type="entry name" value="DHFR_dom"/>
</dbReference>